<reference evidence="2 3" key="1">
    <citation type="submission" date="2018-02" db="EMBL/GenBank/DDBJ databases">
        <title>The genomes of Aspergillus section Nigri reveals drivers in fungal speciation.</title>
        <authorList>
            <consortium name="DOE Joint Genome Institute"/>
            <person name="Vesth T.C."/>
            <person name="Nybo J."/>
            <person name="Theobald S."/>
            <person name="Brandl J."/>
            <person name="Frisvad J.C."/>
            <person name="Nielsen K.F."/>
            <person name="Lyhne E.K."/>
            <person name="Kogle M.E."/>
            <person name="Kuo A."/>
            <person name="Riley R."/>
            <person name="Clum A."/>
            <person name="Nolan M."/>
            <person name="Lipzen A."/>
            <person name="Salamov A."/>
            <person name="Henrissat B."/>
            <person name="Wiebenga A."/>
            <person name="De vries R.P."/>
            <person name="Grigoriev I.V."/>
            <person name="Mortensen U.H."/>
            <person name="Andersen M.R."/>
            <person name="Baker S.E."/>
        </authorList>
    </citation>
    <scope>NUCLEOTIDE SEQUENCE [LARGE SCALE GENOMIC DNA]</scope>
    <source>
        <strain evidence="2 3">CBS 101889</strain>
    </source>
</reference>
<dbReference type="EMBL" id="KZ824272">
    <property type="protein sequence ID" value="RAL15064.1"/>
    <property type="molecule type" value="Genomic_DNA"/>
</dbReference>
<keyword evidence="3" id="KW-1185">Reference proteome</keyword>
<organism evidence="2 3">
    <name type="scientific">Aspergillus homomorphus (strain CBS 101889)</name>
    <dbReference type="NCBI Taxonomy" id="1450537"/>
    <lineage>
        <taxon>Eukaryota</taxon>
        <taxon>Fungi</taxon>
        <taxon>Dikarya</taxon>
        <taxon>Ascomycota</taxon>
        <taxon>Pezizomycotina</taxon>
        <taxon>Eurotiomycetes</taxon>
        <taxon>Eurotiomycetidae</taxon>
        <taxon>Eurotiales</taxon>
        <taxon>Aspergillaceae</taxon>
        <taxon>Aspergillus</taxon>
        <taxon>Aspergillus subgen. Circumdati</taxon>
    </lineage>
</organism>
<protein>
    <submittedName>
        <fullName evidence="2">Uncharacterized protein</fullName>
    </submittedName>
</protein>
<accession>A0A395IA88</accession>
<proteinExistence type="predicted"/>
<sequence>MDFATKWRLCWPRVQLSSEEPPWFGRAVVFGVNSASRQWLRILESPVGLPVSAEPEKERCPPSAPTQLDFPVYHVPELKDDGSETPLAKLGEVLASIRRPQDINPHKFEALNLRLESDVPAARIIRQSGPRTAPPLPWENTSARSSPVDEDGTPILMDNENPYPSRDRFELLQSELLLDNDDAFREVARLPPREGRDRVRVTQTRKFWTGLERMAQYWDTSLDDYFERPASPPPSQDDEVMQTDEETRVPETPNIPEIRMDVDDVIPEQASANSQSGSGEEKPKIVTRYKGRRIGAGSEMPEDARDETIRALTEMAAWPFGCQAALPIAPPKLAAKTVLFPVRQTFVAARSPKDRQLARSGVMEGPVFVAQCRPETSFRGPEDTPGESVGDVCDLLREVGAMLLTAQERARQGATEVRPGEGQWWTTVPRWGGAPNHAVGDSYAEGEDGPSSVELGNARKRHQIEHPFLALRRPSLIRKLSNNSKWKIVEPGPSLWDRRMRYIQIGKPIESPFDDIYMLSSINHHLAILHLRVHRRYLELITHGRSDFPPVSDGDQPWQVLQLRRTKWYDLFNAEDRLEVFKGIWGIFHYLLRQQPLPFHHLN</sequence>
<gene>
    <name evidence="2" type="ORF">BO97DRAFT_441108</name>
</gene>
<dbReference type="GeneID" id="37202426"/>
<name>A0A395IA88_ASPHC</name>
<feature type="region of interest" description="Disordered" evidence="1">
    <location>
        <begin position="424"/>
        <end position="451"/>
    </location>
</feature>
<evidence type="ECO:0000313" key="2">
    <source>
        <dbReference type="EMBL" id="RAL15064.1"/>
    </source>
</evidence>
<dbReference type="VEuPathDB" id="FungiDB:BO97DRAFT_441108"/>
<dbReference type="STRING" id="1450537.A0A395IA88"/>
<evidence type="ECO:0000256" key="1">
    <source>
        <dbReference type="SAM" id="MobiDB-lite"/>
    </source>
</evidence>
<dbReference type="AlphaFoldDB" id="A0A395IA88"/>
<dbReference type="OrthoDB" id="5407653at2759"/>
<evidence type="ECO:0000313" key="3">
    <source>
        <dbReference type="Proteomes" id="UP000248961"/>
    </source>
</evidence>
<feature type="region of interest" description="Disordered" evidence="1">
    <location>
        <begin position="128"/>
        <end position="155"/>
    </location>
</feature>
<dbReference type="RefSeq" id="XP_025554218.1">
    <property type="nucleotide sequence ID" value="XM_025698137.1"/>
</dbReference>
<dbReference type="Proteomes" id="UP000248961">
    <property type="component" value="Unassembled WGS sequence"/>
</dbReference>
<feature type="region of interest" description="Disordered" evidence="1">
    <location>
        <begin position="227"/>
        <end position="249"/>
    </location>
</feature>